<keyword evidence="6" id="KW-0158">Chromosome</keyword>
<evidence type="ECO:0000256" key="7">
    <source>
        <dbReference type="ARBA" id="ARBA00023125"/>
    </source>
</evidence>
<keyword evidence="12" id="KW-1185">Reference proteome</keyword>
<name>A0A183EZE4_9BILA</name>
<evidence type="ECO:0000256" key="2">
    <source>
        <dbReference type="ARBA" id="ARBA00004123"/>
    </source>
</evidence>
<organism evidence="13">
    <name type="scientific">Gongylonema pulchrum</name>
    <dbReference type="NCBI Taxonomy" id="637853"/>
    <lineage>
        <taxon>Eukaryota</taxon>
        <taxon>Metazoa</taxon>
        <taxon>Ecdysozoa</taxon>
        <taxon>Nematoda</taxon>
        <taxon>Chromadorea</taxon>
        <taxon>Rhabditida</taxon>
        <taxon>Spirurina</taxon>
        <taxon>Spiruromorpha</taxon>
        <taxon>Spiruroidea</taxon>
        <taxon>Gongylonematidae</taxon>
        <taxon>Gongylonema</taxon>
    </lineage>
</organism>
<feature type="region of interest" description="Disordered" evidence="10">
    <location>
        <begin position="1"/>
        <end position="23"/>
    </location>
</feature>
<keyword evidence="8" id="KW-0539">Nucleus</keyword>
<evidence type="ECO:0000256" key="8">
    <source>
        <dbReference type="ARBA" id="ARBA00023242"/>
    </source>
</evidence>
<comment type="subcellular location">
    <subcellularLocation>
        <location evidence="3">Chromosome</location>
    </subcellularLocation>
    <subcellularLocation>
        <location evidence="2">Nucleus</location>
    </subcellularLocation>
</comment>
<evidence type="ECO:0000256" key="1">
    <source>
        <dbReference type="ARBA" id="ARBA00002001"/>
    </source>
</evidence>
<reference evidence="13" key="1">
    <citation type="submission" date="2016-06" db="UniProtKB">
        <authorList>
            <consortium name="WormBaseParasite"/>
        </authorList>
    </citation>
    <scope>IDENTIFICATION</scope>
</reference>
<evidence type="ECO:0000256" key="6">
    <source>
        <dbReference type="ARBA" id="ARBA00022454"/>
    </source>
</evidence>
<accession>A0A183EZE4</accession>
<dbReference type="WBParaSite" id="GPUH_0002636501-mRNA-1">
    <property type="protein sequence ID" value="GPUH_0002636501-mRNA-1"/>
    <property type="gene ID" value="GPUH_0002636501"/>
</dbReference>
<evidence type="ECO:0000313" key="12">
    <source>
        <dbReference type="Proteomes" id="UP000271098"/>
    </source>
</evidence>
<dbReference type="InterPro" id="IPR001951">
    <property type="entry name" value="Histone_H4"/>
</dbReference>
<dbReference type="AlphaFoldDB" id="A0A183EZE4"/>
<dbReference type="GO" id="GO:0046982">
    <property type="term" value="F:protein heterodimerization activity"/>
    <property type="evidence" value="ECO:0007669"/>
    <property type="project" value="InterPro"/>
</dbReference>
<protein>
    <recommendedName>
        <fullName evidence="5">Histone H4</fullName>
    </recommendedName>
</protein>
<evidence type="ECO:0000256" key="4">
    <source>
        <dbReference type="ARBA" id="ARBA00006564"/>
    </source>
</evidence>
<dbReference type="SUPFAM" id="SSF47113">
    <property type="entry name" value="Histone-fold"/>
    <property type="match status" value="1"/>
</dbReference>
<evidence type="ECO:0000313" key="11">
    <source>
        <dbReference type="EMBL" id="VDN45407.1"/>
    </source>
</evidence>
<keyword evidence="9" id="KW-0544">Nucleosome core</keyword>
<dbReference type="PRINTS" id="PR00623">
    <property type="entry name" value="HISTONEH4"/>
</dbReference>
<gene>
    <name evidence="11" type="ORF">GPUH_LOCUS26335</name>
</gene>
<dbReference type="Gene3D" id="1.10.20.10">
    <property type="entry name" value="Histone, subunit A"/>
    <property type="match status" value="1"/>
</dbReference>
<evidence type="ECO:0000313" key="13">
    <source>
        <dbReference type="WBParaSite" id="GPUH_0002636501-mRNA-1"/>
    </source>
</evidence>
<dbReference type="Proteomes" id="UP000271098">
    <property type="component" value="Unassembled WGS sequence"/>
</dbReference>
<dbReference type="InterPro" id="IPR009072">
    <property type="entry name" value="Histone-fold"/>
</dbReference>
<evidence type="ECO:0000256" key="10">
    <source>
        <dbReference type="SAM" id="MobiDB-lite"/>
    </source>
</evidence>
<dbReference type="GO" id="GO:0003677">
    <property type="term" value="F:DNA binding"/>
    <property type="evidence" value="ECO:0007669"/>
    <property type="project" value="UniProtKB-KW"/>
</dbReference>
<dbReference type="EMBL" id="UYRT01110083">
    <property type="protein sequence ID" value="VDN45407.1"/>
    <property type="molecule type" value="Genomic_DNA"/>
</dbReference>
<evidence type="ECO:0000256" key="9">
    <source>
        <dbReference type="ARBA" id="ARBA00023269"/>
    </source>
</evidence>
<sequence>MMGVDSIGVLARSGQSGKGLGKKVVRRHCKVPPRQHPGPAIRRLARCGGLKRISGLVYEEICYVLKAFLEGAIGVMRSLNASTRSARLSLQWT</sequence>
<evidence type="ECO:0000256" key="5">
    <source>
        <dbReference type="ARBA" id="ARBA00020836"/>
    </source>
</evidence>
<dbReference type="PANTHER" id="PTHR10484">
    <property type="entry name" value="HISTONE H4"/>
    <property type="match status" value="1"/>
</dbReference>
<dbReference type="GO" id="GO:0005634">
    <property type="term" value="C:nucleus"/>
    <property type="evidence" value="ECO:0007669"/>
    <property type="project" value="UniProtKB-SubCell"/>
</dbReference>
<evidence type="ECO:0000256" key="3">
    <source>
        <dbReference type="ARBA" id="ARBA00004286"/>
    </source>
</evidence>
<reference evidence="11 12" key="2">
    <citation type="submission" date="2018-11" db="EMBL/GenBank/DDBJ databases">
        <authorList>
            <consortium name="Pathogen Informatics"/>
        </authorList>
    </citation>
    <scope>NUCLEOTIDE SEQUENCE [LARGE SCALE GENOMIC DNA]</scope>
</reference>
<comment type="similarity">
    <text evidence="4">Belongs to the histone H4 family.</text>
</comment>
<dbReference type="GO" id="GO:0030527">
    <property type="term" value="F:structural constituent of chromatin"/>
    <property type="evidence" value="ECO:0007669"/>
    <property type="project" value="InterPro"/>
</dbReference>
<dbReference type="GO" id="GO:0000786">
    <property type="term" value="C:nucleosome"/>
    <property type="evidence" value="ECO:0007669"/>
    <property type="project" value="UniProtKB-KW"/>
</dbReference>
<comment type="function">
    <text evidence="1">Core component of nucleosome. Nucleosomes wrap and compact DNA into chromatin, limiting DNA accessibility to the cellular machineries which require DNA as a template. Histones thereby play a central role in transcription regulation, DNA repair, DNA replication and chromosomal stability. DNA accessibility is regulated via a complex set of post-translational modifications of histones, also called histone code, and nucleosome remodeling.</text>
</comment>
<keyword evidence="7" id="KW-0238">DNA-binding</keyword>
<proteinExistence type="inferred from homology"/>